<name>A0A2P2R415_RHIMU</name>
<proteinExistence type="predicted"/>
<protein>
    <submittedName>
        <fullName evidence="1">Uncharacterized protein</fullName>
    </submittedName>
</protein>
<sequence length="12" mass="1206">MSVGGLDARGFP</sequence>
<dbReference type="EMBL" id="GGEC01093464">
    <property type="protein sequence ID" value="MBX73948.1"/>
    <property type="molecule type" value="Transcribed_RNA"/>
</dbReference>
<accession>A0A2P2R415</accession>
<organism evidence="1">
    <name type="scientific">Rhizophora mucronata</name>
    <name type="common">Asiatic mangrove</name>
    <dbReference type="NCBI Taxonomy" id="61149"/>
    <lineage>
        <taxon>Eukaryota</taxon>
        <taxon>Viridiplantae</taxon>
        <taxon>Streptophyta</taxon>
        <taxon>Embryophyta</taxon>
        <taxon>Tracheophyta</taxon>
        <taxon>Spermatophyta</taxon>
        <taxon>Magnoliopsida</taxon>
        <taxon>eudicotyledons</taxon>
        <taxon>Gunneridae</taxon>
        <taxon>Pentapetalae</taxon>
        <taxon>rosids</taxon>
        <taxon>fabids</taxon>
        <taxon>Malpighiales</taxon>
        <taxon>Rhizophoraceae</taxon>
        <taxon>Rhizophora</taxon>
    </lineage>
</organism>
<evidence type="ECO:0000313" key="1">
    <source>
        <dbReference type="EMBL" id="MBX73948.1"/>
    </source>
</evidence>
<reference evidence="1" key="1">
    <citation type="submission" date="2018-02" db="EMBL/GenBank/DDBJ databases">
        <title>Rhizophora mucronata_Transcriptome.</title>
        <authorList>
            <person name="Meera S.P."/>
            <person name="Sreeshan A."/>
            <person name="Augustine A."/>
        </authorList>
    </citation>
    <scope>NUCLEOTIDE SEQUENCE</scope>
    <source>
        <tissue evidence="1">Leaf</tissue>
    </source>
</reference>